<dbReference type="PANTHER" id="PTHR33933">
    <property type="entry name" value="NUCLEOTIDYLTRANSFERASE"/>
    <property type="match status" value="1"/>
</dbReference>
<keyword evidence="3" id="KW-1185">Reference proteome</keyword>
<dbReference type="InterPro" id="IPR041633">
    <property type="entry name" value="Polbeta"/>
</dbReference>
<evidence type="ECO:0000259" key="1">
    <source>
        <dbReference type="Pfam" id="PF18765"/>
    </source>
</evidence>
<sequence>MKYGLKESILASILEIFSRHSKIEKVLLYGSRAKGNYKNGSDIDLTLVGKNINLEDINKLHLELDELYLPYGFDLSIFEKIENKDLIDHINRVGIIIYER</sequence>
<proteinExistence type="predicted"/>
<dbReference type="InterPro" id="IPR043519">
    <property type="entry name" value="NT_sf"/>
</dbReference>
<dbReference type="Pfam" id="PF18765">
    <property type="entry name" value="Polbeta"/>
    <property type="match status" value="1"/>
</dbReference>
<reference evidence="2 3" key="1">
    <citation type="submission" date="2017-06" db="EMBL/GenBank/DDBJ databases">
        <authorList>
            <person name="Kim H.J."/>
            <person name="Triplett B.A."/>
        </authorList>
    </citation>
    <scope>NUCLEOTIDE SEQUENCE [LARGE SCALE GENOMIC DNA]</scope>
    <source>
        <strain evidence="2 3">SCA</strain>
    </source>
</reference>
<dbReference type="Proteomes" id="UP000198304">
    <property type="component" value="Unassembled WGS sequence"/>
</dbReference>
<feature type="domain" description="Polymerase beta nucleotidyltransferase" evidence="1">
    <location>
        <begin position="13"/>
        <end position="100"/>
    </location>
</feature>
<gene>
    <name evidence="2" type="ORF">SAMN05446037_10101</name>
</gene>
<dbReference type="Gene3D" id="3.30.460.10">
    <property type="entry name" value="Beta Polymerase, domain 2"/>
    <property type="match status" value="1"/>
</dbReference>
<dbReference type="PANTHER" id="PTHR33933:SF1">
    <property type="entry name" value="PROTEIN ADENYLYLTRANSFERASE MNTA-RELATED"/>
    <property type="match status" value="1"/>
</dbReference>
<organism evidence="2 3">
    <name type="scientific">Anaerovirgula multivorans</name>
    <dbReference type="NCBI Taxonomy" id="312168"/>
    <lineage>
        <taxon>Bacteria</taxon>
        <taxon>Bacillati</taxon>
        <taxon>Bacillota</taxon>
        <taxon>Clostridia</taxon>
        <taxon>Peptostreptococcales</taxon>
        <taxon>Natronincolaceae</taxon>
        <taxon>Anaerovirgula</taxon>
    </lineage>
</organism>
<evidence type="ECO:0000313" key="3">
    <source>
        <dbReference type="Proteomes" id="UP000198304"/>
    </source>
</evidence>
<evidence type="ECO:0000313" key="2">
    <source>
        <dbReference type="EMBL" id="SNS43263.1"/>
    </source>
</evidence>
<dbReference type="AlphaFoldDB" id="A0A239EGX4"/>
<name>A0A239EGX4_9FIRM</name>
<dbReference type="InterPro" id="IPR052548">
    <property type="entry name" value="Type_VII_TA_antitoxin"/>
</dbReference>
<dbReference type="EMBL" id="FZOJ01000010">
    <property type="protein sequence ID" value="SNS43263.1"/>
    <property type="molecule type" value="Genomic_DNA"/>
</dbReference>
<dbReference type="OrthoDB" id="9803106at2"/>
<keyword evidence="2" id="KW-0808">Transferase</keyword>
<dbReference type="RefSeq" id="WP_089283043.1">
    <property type="nucleotide sequence ID" value="NZ_FZOJ01000010.1"/>
</dbReference>
<accession>A0A239EGX4</accession>
<protein>
    <submittedName>
        <fullName evidence="2">Nucleotidyltransferase domain-containing protein</fullName>
    </submittedName>
</protein>
<dbReference type="GO" id="GO:0016740">
    <property type="term" value="F:transferase activity"/>
    <property type="evidence" value="ECO:0007669"/>
    <property type="project" value="UniProtKB-KW"/>
</dbReference>
<dbReference type="SUPFAM" id="SSF81301">
    <property type="entry name" value="Nucleotidyltransferase"/>
    <property type="match status" value="1"/>
</dbReference>
<dbReference type="CDD" id="cd05403">
    <property type="entry name" value="NT_KNTase_like"/>
    <property type="match status" value="1"/>
</dbReference>